<gene>
    <name evidence="6" type="ORF">SAMN04489859_10273</name>
</gene>
<evidence type="ECO:0000256" key="2">
    <source>
        <dbReference type="ARBA" id="ARBA00022670"/>
    </source>
</evidence>
<dbReference type="Pfam" id="PF04586">
    <property type="entry name" value="Peptidase_S78"/>
    <property type="match status" value="1"/>
</dbReference>
<keyword evidence="7" id="KW-1185">Reference proteome</keyword>
<evidence type="ECO:0000256" key="1">
    <source>
        <dbReference type="ARBA" id="ARBA00022612"/>
    </source>
</evidence>
<dbReference type="GO" id="GO:0006508">
    <property type="term" value="P:proteolysis"/>
    <property type="evidence" value="ECO:0007669"/>
    <property type="project" value="UniProtKB-KW"/>
</dbReference>
<evidence type="ECO:0000256" key="3">
    <source>
        <dbReference type="ARBA" id="ARBA00022801"/>
    </source>
</evidence>
<dbReference type="GO" id="GO:0008233">
    <property type="term" value="F:peptidase activity"/>
    <property type="evidence" value="ECO:0007669"/>
    <property type="project" value="UniProtKB-KW"/>
</dbReference>
<sequence length="632" mass="67932">MADTATTPARTRSNVGNDNVCLLTRRATLAPATADPEARTVEVVWSTGAPVRRRDMAGQYIERLSLAPEAVDLSRLEGASVLDAHRQTAVRDVLGSVRSATVDGKRGTALIQFSARPEVEPVWQDVLAGILRHVSVGYSVEDWAETVENGARVLTAMRWTPHEISLVPTPADPGAHIRMETEMTETTTREAADAAPTTETRAEANAEIRSIARIAGLDQSWIDGQIDGGADPDTARRAAFEALAQRSAPTIRTEQVRVEMGESQDDPALRARQMGEALYARINPRHELSEPARRYAYSTPVDMAKELLTLRGESTMALSPASLVTRALHTTSDFPIILGDTVGRVLRDAYQAAPSGIRRLGRQTTARDFRAVNKIMLGEAPLLEKPPRRRGVHFLRRVVPRDARADLRAFGAREISELQPVDLAGFGGDVPAGCRAEPWLDHQRERPGEGVHVCRRGGRDGGQPLLGRGLKRGRDQQVARRHADGAILDALLRPERQPCGRERRVGDHRAGARLVAVVGVEQRLAVRQGGAVAAARLEEGDEDSRLGLGGGLAHAPGEVREGAEIVVDQHLPGDADLPCPGLDLVGFPRLGHRPGLDLAVLVQLPIGTAVEAAGNGVTSVAVRLDGVATAAA</sequence>
<name>A0A1H8L3J0_9RHOB</name>
<keyword evidence="2 6" id="KW-0645">Protease</keyword>
<keyword evidence="1" id="KW-1188">Viral release from host cell</keyword>
<feature type="domain" description="Prohead serine protease" evidence="5">
    <location>
        <begin position="82"/>
        <end position="187"/>
    </location>
</feature>
<organism evidence="6 7">
    <name type="scientific">Paracoccus alcaliphilus</name>
    <dbReference type="NCBI Taxonomy" id="34002"/>
    <lineage>
        <taxon>Bacteria</taxon>
        <taxon>Pseudomonadati</taxon>
        <taxon>Pseudomonadota</taxon>
        <taxon>Alphaproteobacteria</taxon>
        <taxon>Rhodobacterales</taxon>
        <taxon>Paracoccaceae</taxon>
        <taxon>Paracoccus</taxon>
    </lineage>
</organism>
<dbReference type="Proteomes" id="UP000199054">
    <property type="component" value="Unassembled WGS sequence"/>
</dbReference>
<dbReference type="InterPro" id="IPR054613">
    <property type="entry name" value="Peptidase_S78_dom"/>
</dbReference>
<reference evidence="6 7" key="1">
    <citation type="submission" date="2016-10" db="EMBL/GenBank/DDBJ databases">
        <authorList>
            <person name="de Groot N.N."/>
        </authorList>
    </citation>
    <scope>NUCLEOTIDE SEQUENCE [LARGE SCALE GENOMIC DNA]</scope>
    <source>
        <strain evidence="6 7">DSM 8512</strain>
    </source>
</reference>
<dbReference type="EMBL" id="FODE01000027">
    <property type="protein sequence ID" value="SEN99238.1"/>
    <property type="molecule type" value="Genomic_DNA"/>
</dbReference>
<evidence type="ECO:0000313" key="6">
    <source>
        <dbReference type="EMBL" id="SEN99238.1"/>
    </source>
</evidence>
<proteinExistence type="predicted"/>
<evidence type="ECO:0000256" key="4">
    <source>
        <dbReference type="SAM" id="MobiDB-lite"/>
    </source>
</evidence>
<dbReference type="AlphaFoldDB" id="A0A1H8L3J0"/>
<accession>A0A1H8L3J0</accession>
<protein>
    <submittedName>
        <fullName evidence="6">Prohead serine protease</fullName>
    </submittedName>
</protein>
<keyword evidence="3" id="KW-0378">Hydrolase</keyword>
<feature type="region of interest" description="Disordered" evidence="4">
    <location>
        <begin position="455"/>
        <end position="475"/>
    </location>
</feature>
<evidence type="ECO:0000313" key="7">
    <source>
        <dbReference type="Proteomes" id="UP000199054"/>
    </source>
</evidence>
<evidence type="ECO:0000259" key="5">
    <source>
        <dbReference type="Pfam" id="PF04586"/>
    </source>
</evidence>
<dbReference type="STRING" id="34002.SAMN04489859_10273"/>